<gene>
    <name evidence="2" type="primary">LOC142178139</name>
</gene>
<evidence type="ECO:0000313" key="1">
    <source>
        <dbReference type="Proteomes" id="UP000790787"/>
    </source>
</evidence>
<accession>A0AC58U287</accession>
<proteinExistence type="predicted"/>
<evidence type="ECO:0000313" key="2">
    <source>
        <dbReference type="RefSeq" id="XP_075103570.1"/>
    </source>
</evidence>
<organism evidence="1 2">
    <name type="scientific">Nicotiana tabacum</name>
    <name type="common">Common tobacco</name>
    <dbReference type="NCBI Taxonomy" id="4097"/>
    <lineage>
        <taxon>Eukaryota</taxon>
        <taxon>Viridiplantae</taxon>
        <taxon>Streptophyta</taxon>
        <taxon>Embryophyta</taxon>
        <taxon>Tracheophyta</taxon>
        <taxon>Spermatophyta</taxon>
        <taxon>Magnoliopsida</taxon>
        <taxon>eudicotyledons</taxon>
        <taxon>Gunneridae</taxon>
        <taxon>Pentapetalae</taxon>
        <taxon>asterids</taxon>
        <taxon>lamiids</taxon>
        <taxon>Solanales</taxon>
        <taxon>Solanaceae</taxon>
        <taxon>Nicotianoideae</taxon>
        <taxon>Nicotianeae</taxon>
        <taxon>Nicotiana</taxon>
    </lineage>
</organism>
<keyword evidence="1" id="KW-1185">Reference proteome</keyword>
<reference evidence="1" key="1">
    <citation type="journal article" date="2014" name="Nat. Commun.">
        <title>The tobacco genome sequence and its comparison with those of tomato and potato.</title>
        <authorList>
            <person name="Sierro N."/>
            <person name="Battey J.N."/>
            <person name="Ouadi S."/>
            <person name="Bakaher N."/>
            <person name="Bovet L."/>
            <person name="Willig A."/>
            <person name="Goepfert S."/>
            <person name="Peitsch M.C."/>
            <person name="Ivanov N.V."/>
        </authorList>
    </citation>
    <scope>NUCLEOTIDE SEQUENCE [LARGE SCALE GENOMIC DNA]</scope>
</reference>
<name>A0AC58U287_TOBAC</name>
<protein>
    <submittedName>
        <fullName evidence="2">Uncharacterized protein LOC142178139</fullName>
    </submittedName>
</protein>
<sequence>MNYGHIEVVYLNPGVSDHPPILLKCNFAAQQQNLNPRPFKIYQTVLHHPIFSGIVKEVWAHDYRDARMSKTWQKLKRLNEALRDLNTYMASYQQKLDQARQKLELAQSNISLQPLCQIFIEQEKAALIEVERWSNVEEHVLRQKSRVIWIQYGDANIRYFHAQWKMRTSANTINSIHNDAGIKIIELKQKQQLELIKEVAAEEIFTPVKSMPTDKAPGVVGFPIEFITQHWEEAFMNFSKASGLQANADKISIYLTGISANMKEDILQELGYNEGTLPFQYLGVPLASRKLSINQCLIPVEKITARISCRTSNMLSYSGRLQLIKSVIFGVQSYCAQIFLLPKKVLKMIETTYRTFLWTGKAEALEKHLWAITKKKDFLWNSWIHAYYIKNHNVDIMSIPKNAAWVVRKILKLKKLILDLPTNQGDLTSRLMQLQSTDGRFGIKMLYQMQLPHIQKVHWKSLILHPHIHPRHKFNLLLVVQGRLPTVEKLQKIGIQIPQACVFCDLVDEHFEHLFFGCGYNKNILQRLLNWLGCPRQINTWQEEVKWATTYAKKKKGFGTIVSAVFGMMVYLIWRDINKIRFQSGSCPRIECVEKLQSIYTLEAAHISAGRSIRRH</sequence>
<dbReference type="Proteomes" id="UP000790787">
    <property type="component" value="Chromosome 24"/>
</dbReference>
<dbReference type="RefSeq" id="XP_075103570.1">
    <property type="nucleotide sequence ID" value="XM_075247469.1"/>
</dbReference>
<reference evidence="2" key="2">
    <citation type="submission" date="2025-08" db="UniProtKB">
        <authorList>
            <consortium name="RefSeq"/>
        </authorList>
    </citation>
    <scope>IDENTIFICATION</scope>
    <source>
        <tissue evidence="2">Leaf</tissue>
    </source>
</reference>